<dbReference type="EMBL" id="CAUYUJ010008424">
    <property type="protein sequence ID" value="CAK0823902.1"/>
    <property type="molecule type" value="Genomic_DNA"/>
</dbReference>
<comment type="caution">
    <text evidence="1">The sequence shown here is derived from an EMBL/GenBank/DDBJ whole genome shotgun (WGS) entry which is preliminary data.</text>
</comment>
<sequence>ACMETALGEGSVRARMVYGSPTPQLHGDASGCEALNWACMDNYGVIASSTSAKGREKDLVSSMAAKVKSYLESVGLAARKEEEGEGLEYPGAVLRGRPHVIGSCPLKTCRLALVTLALVERPYWTAAMLERLVGLWARAAFQRTSPAISGQARAELTAAVYCAPLMVTYLESPWARQAFMTDSSDVGCGVAVTQATVENTRAEPRYCELRGWTIAAEDLYANTEEDAWQEGCGGYAHDIDELAQAAAPVMRGPSRRAFRFLYLFAGVRRPGDLEEHLRRRAESAGILIEIWPLDAIIDPKHDLTDPRVFERHREPWGRADIRLTSWERRLLELGTKSLMTALTTFGEDTGWWT</sequence>
<evidence type="ECO:0000313" key="1">
    <source>
        <dbReference type="EMBL" id="CAK0823902.1"/>
    </source>
</evidence>
<keyword evidence="2" id="KW-1185">Reference proteome</keyword>
<accession>A0ABN9RXL3</accession>
<proteinExistence type="predicted"/>
<dbReference type="Proteomes" id="UP001189429">
    <property type="component" value="Unassembled WGS sequence"/>
</dbReference>
<organism evidence="1 2">
    <name type="scientific">Prorocentrum cordatum</name>
    <dbReference type="NCBI Taxonomy" id="2364126"/>
    <lineage>
        <taxon>Eukaryota</taxon>
        <taxon>Sar</taxon>
        <taxon>Alveolata</taxon>
        <taxon>Dinophyceae</taxon>
        <taxon>Prorocentrales</taxon>
        <taxon>Prorocentraceae</taxon>
        <taxon>Prorocentrum</taxon>
    </lineage>
</organism>
<name>A0ABN9RXL3_9DINO</name>
<protein>
    <submittedName>
        <fullName evidence="1">Uncharacterized protein</fullName>
    </submittedName>
</protein>
<gene>
    <name evidence="1" type="ORF">PCOR1329_LOCUS24467</name>
</gene>
<evidence type="ECO:0000313" key="2">
    <source>
        <dbReference type="Proteomes" id="UP001189429"/>
    </source>
</evidence>
<reference evidence="1" key="1">
    <citation type="submission" date="2023-10" db="EMBL/GenBank/DDBJ databases">
        <authorList>
            <person name="Chen Y."/>
            <person name="Shah S."/>
            <person name="Dougan E. K."/>
            <person name="Thang M."/>
            <person name="Chan C."/>
        </authorList>
    </citation>
    <scope>NUCLEOTIDE SEQUENCE [LARGE SCALE GENOMIC DNA]</scope>
</reference>
<feature type="non-terminal residue" evidence="1">
    <location>
        <position position="1"/>
    </location>
</feature>